<dbReference type="Gene3D" id="4.10.280.10">
    <property type="entry name" value="Helix-loop-helix DNA-binding domain"/>
    <property type="match status" value="1"/>
</dbReference>
<evidence type="ECO:0000256" key="4">
    <source>
        <dbReference type="ARBA" id="ARBA00023163"/>
    </source>
</evidence>
<reference evidence="8" key="1">
    <citation type="journal article" date="2013" name="Nat. Biotechnol.">
        <title>Draft genome sequence of chickpea (Cicer arietinum) provides a resource for trait improvement.</title>
        <authorList>
            <person name="Varshney R.K."/>
            <person name="Song C."/>
            <person name="Saxena R.K."/>
            <person name="Azam S."/>
            <person name="Yu S."/>
            <person name="Sharpe A.G."/>
            <person name="Cannon S."/>
            <person name="Baek J."/>
            <person name="Rosen B.D."/>
            <person name="Tar'an B."/>
            <person name="Millan T."/>
            <person name="Zhang X."/>
            <person name="Ramsay L.D."/>
            <person name="Iwata A."/>
            <person name="Wang Y."/>
            <person name="Nelson W."/>
            <person name="Farmer A.D."/>
            <person name="Gaur P.M."/>
            <person name="Soderlund C."/>
            <person name="Penmetsa R.V."/>
            <person name="Xu C."/>
            <person name="Bharti A.K."/>
            <person name="He W."/>
            <person name="Winter P."/>
            <person name="Zhao S."/>
            <person name="Hane J.K."/>
            <person name="Carrasquilla-Garcia N."/>
            <person name="Condie J.A."/>
            <person name="Upadhyaya H.D."/>
            <person name="Luo M.C."/>
            <person name="Thudi M."/>
            <person name="Gowda C.L."/>
            <person name="Singh N.P."/>
            <person name="Lichtenzveig J."/>
            <person name="Gali K.K."/>
            <person name="Rubio J."/>
            <person name="Nadarajan N."/>
            <person name="Dolezel J."/>
            <person name="Bansal K.C."/>
            <person name="Xu X."/>
            <person name="Edwards D."/>
            <person name="Zhang G."/>
            <person name="Kahl G."/>
            <person name="Gil J."/>
            <person name="Singh K.B."/>
            <person name="Datta S.K."/>
            <person name="Jackson S.A."/>
            <person name="Wang J."/>
            <person name="Cook D.R."/>
        </authorList>
    </citation>
    <scope>NUCLEOTIDE SEQUENCE [LARGE SCALE GENOMIC DNA]</scope>
    <source>
        <strain evidence="8">cv. CDC Frontier</strain>
    </source>
</reference>
<keyword evidence="3" id="KW-0238">DNA-binding</keyword>
<sequence>MHPCSREMQSLNSLLNSPPSQIPIPLQNHSQIQINHDTFHQSHNSHDDFLKQILSTLPSSSSWNNLDPTNSNPKPLWDSNSDETPLSDNVHFPNYDEHTNLASKFRNHQINDKAAALMLLRGADSGLLQMPLNPADFDSSQNDVVDASSVQALYNGFSGSLHGIAQNNTNHHFQGQGFGGSVSATNQAPASGTPGQPRQKIRARRGQATDPHSIAERLRRERIAERMKALQELVPNANKTDKASMLDEIIDYVKFLQVQVKVLSMSRLGGAGAVAPLVADMSSEVVSDCVQANGNPRNSTGNPKTANESLTMTEQQVAKLMEEDMGSAMQYLQGKGLCLMPISLATAISTATCHNRNPLMINAANNGNSNPVIASNGDGPSSPAMSVNSIVKDAASASKS</sequence>
<dbReference type="SMART" id="SM00353">
    <property type="entry name" value="HLH"/>
    <property type="match status" value="1"/>
</dbReference>
<organism evidence="8 9">
    <name type="scientific">Cicer arietinum</name>
    <name type="common">Chickpea</name>
    <name type="synonym">Garbanzo</name>
    <dbReference type="NCBI Taxonomy" id="3827"/>
    <lineage>
        <taxon>Eukaryota</taxon>
        <taxon>Viridiplantae</taxon>
        <taxon>Streptophyta</taxon>
        <taxon>Embryophyta</taxon>
        <taxon>Tracheophyta</taxon>
        <taxon>Spermatophyta</taxon>
        <taxon>Magnoliopsida</taxon>
        <taxon>eudicotyledons</taxon>
        <taxon>Gunneridae</taxon>
        <taxon>Pentapetalae</taxon>
        <taxon>rosids</taxon>
        <taxon>fabids</taxon>
        <taxon>Fabales</taxon>
        <taxon>Fabaceae</taxon>
        <taxon>Papilionoideae</taxon>
        <taxon>50 kb inversion clade</taxon>
        <taxon>NPAAA clade</taxon>
        <taxon>Hologalegina</taxon>
        <taxon>IRL clade</taxon>
        <taxon>Cicereae</taxon>
        <taxon>Cicer</taxon>
    </lineage>
</organism>
<dbReference type="InterPro" id="IPR036638">
    <property type="entry name" value="HLH_DNA-bd_sf"/>
</dbReference>
<evidence type="ECO:0000313" key="8">
    <source>
        <dbReference type="Proteomes" id="UP000087171"/>
    </source>
</evidence>
<reference evidence="9" key="2">
    <citation type="submission" date="2025-08" db="UniProtKB">
        <authorList>
            <consortium name="RefSeq"/>
        </authorList>
    </citation>
    <scope>IDENTIFICATION</scope>
    <source>
        <tissue evidence="9">Etiolated seedlings</tissue>
    </source>
</reference>
<dbReference type="GO" id="GO:0046983">
    <property type="term" value="F:protein dimerization activity"/>
    <property type="evidence" value="ECO:0007669"/>
    <property type="project" value="InterPro"/>
</dbReference>
<keyword evidence="5" id="KW-0539">Nucleus</keyword>
<evidence type="ECO:0000256" key="3">
    <source>
        <dbReference type="ARBA" id="ARBA00023125"/>
    </source>
</evidence>
<evidence type="ECO:0000256" key="1">
    <source>
        <dbReference type="ARBA" id="ARBA00004123"/>
    </source>
</evidence>
<keyword evidence="4" id="KW-0804">Transcription</keyword>
<dbReference type="PaxDb" id="3827-XP_004507723.1"/>
<gene>
    <name evidence="9" type="primary">LOC101511167</name>
</gene>
<evidence type="ECO:0000256" key="2">
    <source>
        <dbReference type="ARBA" id="ARBA00023015"/>
    </source>
</evidence>
<dbReference type="AlphaFoldDB" id="A0A1S2YP07"/>
<feature type="region of interest" description="Disordered" evidence="6">
    <location>
        <begin position="167"/>
        <end position="211"/>
    </location>
</feature>
<dbReference type="PANTHER" id="PTHR16223:SF378">
    <property type="entry name" value="TRANSCRIPTION FACTOR BHLH10-LIKE"/>
    <property type="match status" value="1"/>
</dbReference>
<dbReference type="GO" id="GO:0005634">
    <property type="term" value="C:nucleus"/>
    <property type="evidence" value="ECO:0007669"/>
    <property type="project" value="UniProtKB-SubCell"/>
</dbReference>
<dbReference type="InterPro" id="IPR045843">
    <property type="entry name" value="IND-like"/>
</dbReference>
<dbReference type="Proteomes" id="UP000087171">
    <property type="component" value="Chromosome Ca7"/>
</dbReference>
<dbReference type="InterPro" id="IPR011598">
    <property type="entry name" value="bHLH_dom"/>
</dbReference>
<dbReference type="Pfam" id="PF00010">
    <property type="entry name" value="HLH"/>
    <property type="match status" value="1"/>
</dbReference>
<dbReference type="GO" id="GO:0000981">
    <property type="term" value="F:DNA-binding transcription factor activity, RNA polymerase II-specific"/>
    <property type="evidence" value="ECO:0007669"/>
    <property type="project" value="TreeGrafter"/>
</dbReference>
<feature type="compositionally biased region" description="Polar residues" evidence="6">
    <location>
        <begin position="182"/>
        <end position="196"/>
    </location>
</feature>
<feature type="region of interest" description="Disordered" evidence="6">
    <location>
        <begin position="1"/>
        <end position="25"/>
    </location>
</feature>
<dbReference type="GeneID" id="101511167"/>
<feature type="compositionally biased region" description="Low complexity" evidence="6">
    <location>
        <begin position="9"/>
        <end position="25"/>
    </location>
</feature>
<dbReference type="GO" id="GO:0000978">
    <property type="term" value="F:RNA polymerase II cis-regulatory region sequence-specific DNA binding"/>
    <property type="evidence" value="ECO:0007669"/>
    <property type="project" value="TreeGrafter"/>
</dbReference>
<dbReference type="OrthoDB" id="2020857at2759"/>
<evidence type="ECO:0000259" key="7">
    <source>
        <dbReference type="PROSITE" id="PS50888"/>
    </source>
</evidence>
<keyword evidence="8" id="KW-1185">Reference proteome</keyword>
<proteinExistence type="predicted"/>
<name>A0A1S2YP07_CICAR</name>
<evidence type="ECO:0000313" key="9">
    <source>
        <dbReference type="RefSeq" id="XP_004507723.1"/>
    </source>
</evidence>
<feature type="domain" description="BHLH" evidence="7">
    <location>
        <begin position="207"/>
        <end position="256"/>
    </location>
</feature>
<protein>
    <submittedName>
        <fullName evidence="9">Transcription factor bHLH66-like</fullName>
    </submittedName>
</protein>
<dbReference type="SUPFAM" id="SSF47459">
    <property type="entry name" value="HLH, helix-loop-helix DNA-binding domain"/>
    <property type="match status" value="1"/>
</dbReference>
<accession>A0A1S2YP07</accession>
<dbReference type="eggNOG" id="ENOG502QQDT">
    <property type="taxonomic scope" value="Eukaryota"/>
</dbReference>
<evidence type="ECO:0000256" key="6">
    <source>
        <dbReference type="SAM" id="MobiDB-lite"/>
    </source>
</evidence>
<dbReference type="GO" id="GO:0080147">
    <property type="term" value="P:root hair cell development"/>
    <property type="evidence" value="ECO:0007669"/>
    <property type="project" value="UniProtKB-ARBA"/>
</dbReference>
<dbReference type="PROSITE" id="PS50888">
    <property type="entry name" value="BHLH"/>
    <property type="match status" value="1"/>
</dbReference>
<dbReference type="KEGG" id="cam:101511167"/>
<dbReference type="RefSeq" id="XP_004507723.1">
    <property type="nucleotide sequence ID" value="XM_004507666.3"/>
</dbReference>
<dbReference type="FunFam" id="4.10.280.10:FF:000017">
    <property type="entry name" value="Transcription factor bHLH66"/>
    <property type="match status" value="1"/>
</dbReference>
<keyword evidence="2" id="KW-0805">Transcription regulation</keyword>
<evidence type="ECO:0000256" key="5">
    <source>
        <dbReference type="ARBA" id="ARBA00023242"/>
    </source>
</evidence>
<comment type="subcellular location">
    <subcellularLocation>
        <location evidence="1">Nucleus</location>
    </subcellularLocation>
</comment>
<dbReference type="PANTHER" id="PTHR16223">
    <property type="entry name" value="TRANSCRIPTION FACTOR BHLH83-RELATED"/>
    <property type="match status" value="1"/>
</dbReference>
<feature type="region of interest" description="Disordered" evidence="6">
    <location>
        <begin position="60"/>
        <end position="84"/>
    </location>
</feature>